<evidence type="ECO:0000256" key="5">
    <source>
        <dbReference type="ARBA" id="ARBA00022801"/>
    </source>
</evidence>
<evidence type="ECO:0000313" key="12">
    <source>
        <dbReference type="EMBL" id="ATX76270.1"/>
    </source>
</evidence>
<reference evidence="12 13" key="1">
    <citation type="journal article" date="2017" name="Environ. Microbiol.">
        <title>Genomic and physiological analyses of 'Reinekea forsetii' reveal a versatile opportunistic lifestyle during spring algae blooms.</title>
        <authorList>
            <person name="Avci B."/>
            <person name="Hahnke R.L."/>
            <person name="Chafee M."/>
            <person name="Fischer T."/>
            <person name="Gruber-Vodicka H."/>
            <person name="Tegetmeyer H.E."/>
            <person name="Harder J."/>
            <person name="Fuchs B.M."/>
            <person name="Amann R.I."/>
            <person name="Teeling H."/>
        </authorList>
    </citation>
    <scope>NUCLEOTIDE SEQUENCE [LARGE SCALE GENOMIC DNA]</scope>
    <source>
        <strain evidence="12 13">Hel1_31_D35</strain>
    </source>
</reference>
<feature type="domain" description="PKD" evidence="11">
    <location>
        <begin position="769"/>
        <end position="816"/>
    </location>
</feature>
<dbReference type="Gene3D" id="3.10.450.490">
    <property type="match status" value="1"/>
</dbReference>
<feature type="domain" description="PKD" evidence="11">
    <location>
        <begin position="1272"/>
        <end position="1340"/>
    </location>
</feature>
<keyword evidence="8" id="KW-0865">Zymogen</keyword>
<dbReference type="InterPro" id="IPR011096">
    <property type="entry name" value="FTP_domain"/>
</dbReference>
<evidence type="ECO:0000313" key="13">
    <source>
        <dbReference type="Proteomes" id="UP000229757"/>
    </source>
</evidence>
<dbReference type="InterPro" id="IPR000601">
    <property type="entry name" value="PKD_dom"/>
</dbReference>
<dbReference type="PRINTS" id="PR00730">
    <property type="entry name" value="THERMOLYSIN"/>
</dbReference>
<dbReference type="Gene3D" id="3.10.450.40">
    <property type="match status" value="1"/>
</dbReference>
<evidence type="ECO:0000256" key="10">
    <source>
        <dbReference type="SAM" id="MobiDB-lite"/>
    </source>
</evidence>
<feature type="compositionally biased region" description="Basic and acidic residues" evidence="10">
    <location>
        <begin position="196"/>
        <end position="209"/>
    </location>
</feature>
<dbReference type="InterPro" id="IPR013856">
    <property type="entry name" value="Peptidase_M4_domain"/>
</dbReference>
<evidence type="ECO:0000256" key="4">
    <source>
        <dbReference type="ARBA" id="ARBA00022729"/>
    </source>
</evidence>
<keyword evidence="5" id="KW-0378">Hydrolase</keyword>
<gene>
    <name evidence="12" type="ORF">REIFOR_01121</name>
</gene>
<keyword evidence="2 12" id="KW-0645">Protease</keyword>
<feature type="active site" evidence="9">
    <location>
        <position position="341"/>
    </location>
</feature>
<dbReference type="GO" id="GO:0006508">
    <property type="term" value="P:proteolysis"/>
    <property type="evidence" value="ECO:0007669"/>
    <property type="project" value="UniProtKB-KW"/>
</dbReference>
<dbReference type="InterPro" id="IPR013783">
    <property type="entry name" value="Ig-like_fold"/>
</dbReference>
<dbReference type="SUPFAM" id="SSF49299">
    <property type="entry name" value="PKD domain"/>
    <property type="match status" value="5"/>
</dbReference>
<keyword evidence="3" id="KW-0479">Metal-binding</keyword>
<dbReference type="InterPro" id="IPR022409">
    <property type="entry name" value="PKD/Chitinase_dom"/>
</dbReference>
<dbReference type="InterPro" id="IPR035986">
    <property type="entry name" value="PKD_dom_sf"/>
</dbReference>
<accession>A0A2K8KN68</accession>
<dbReference type="GO" id="GO:0004222">
    <property type="term" value="F:metalloendopeptidase activity"/>
    <property type="evidence" value="ECO:0007669"/>
    <property type="project" value="InterPro"/>
</dbReference>
<dbReference type="Gene3D" id="3.10.170.10">
    <property type="match status" value="1"/>
</dbReference>
<dbReference type="CDD" id="cd09597">
    <property type="entry name" value="M4_TLP"/>
    <property type="match status" value="1"/>
</dbReference>
<keyword evidence="13" id="KW-1185">Reference proteome</keyword>
<feature type="domain" description="PKD" evidence="11">
    <location>
        <begin position="1219"/>
        <end position="1260"/>
    </location>
</feature>
<dbReference type="Pfam" id="PF20009">
    <property type="entry name" value="GEVED"/>
    <property type="match status" value="2"/>
</dbReference>
<feature type="domain" description="PKD" evidence="11">
    <location>
        <begin position="866"/>
        <end position="898"/>
    </location>
</feature>
<dbReference type="InterPro" id="IPR027268">
    <property type="entry name" value="Peptidase_M4/M1_CTD_sf"/>
</dbReference>
<evidence type="ECO:0000256" key="8">
    <source>
        <dbReference type="ARBA" id="ARBA00023145"/>
    </source>
</evidence>
<comment type="similarity">
    <text evidence="1">Belongs to the peptidase M4 family.</text>
</comment>
<evidence type="ECO:0000259" key="11">
    <source>
        <dbReference type="PROSITE" id="PS50093"/>
    </source>
</evidence>
<dbReference type="PROSITE" id="PS50093">
    <property type="entry name" value="PKD"/>
    <property type="match status" value="5"/>
</dbReference>
<evidence type="ECO:0000256" key="9">
    <source>
        <dbReference type="PIRSR" id="PIRSR623612-1"/>
    </source>
</evidence>
<evidence type="ECO:0000256" key="3">
    <source>
        <dbReference type="ARBA" id="ARBA00022723"/>
    </source>
</evidence>
<organism evidence="12 13">
    <name type="scientific">Reinekea forsetii</name>
    <dbReference type="NCBI Taxonomy" id="1336806"/>
    <lineage>
        <taxon>Bacteria</taxon>
        <taxon>Pseudomonadati</taxon>
        <taxon>Pseudomonadota</taxon>
        <taxon>Gammaproteobacteria</taxon>
        <taxon>Oceanospirillales</taxon>
        <taxon>Saccharospirillaceae</taxon>
        <taxon>Reinekea</taxon>
    </lineage>
</organism>
<evidence type="ECO:0000256" key="6">
    <source>
        <dbReference type="ARBA" id="ARBA00022833"/>
    </source>
</evidence>
<dbReference type="PANTHER" id="PTHR33794">
    <property type="entry name" value="BACILLOLYSIN"/>
    <property type="match status" value="1"/>
</dbReference>
<dbReference type="EMBL" id="CP011797">
    <property type="protein sequence ID" value="ATX76270.1"/>
    <property type="molecule type" value="Genomic_DNA"/>
</dbReference>
<dbReference type="Pfam" id="PF02868">
    <property type="entry name" value="Peptidase_M4_C"/>
    <property type="match status" value="1"/>
</dbReference>
<dbReference type="SMART" id="SM00089">
    <property type="entry name" value="PKD"/>
    <property type="match status" value="5"/>
</dbReference>
<proteinExistence type="inferred from homology"/>
<feature type="region of interest" description="Disordered" evidence="10">
    <location>
        <begin position="188"/>
        <end position="209"/>
    </location>
</feature>
<keyword evidence="7 12" id="KW-0482">Metalloprotease</keyword>
<evidence type="ECO:0000256" key="1">
    <source>
        <dbReference type="ARBA" id="ARBA00009388"/>
    </source>
</evidence>
<dbReference type="InterPro" id="IPR050728">
    <property type="entry name" value="Zinc_Metalloprotease_M4"/>
</dbReference>
<dbReference type="SUPFAM" id="SSF55486">
    <property type="entry name" value="Metalloproteases ('zincins'), catalytic domain"/>
    <property type="match status" value="1"/>
</dbReference>
<dbReference type="Proteomes" id="UP000229757">
    <property type="component" value="Chromosome"/>
</dbReference>
<dbReference type="Pfam" id="PF18911">
    <property type="entry name" value="PKD_4"/>
    <property type="match status" value="5"/>
</dbReference>
<sequence length="1386" mass="155262">MGRHPSEHNMLLAPQQAAEALAGHRIQKLLVGPSSTDLVQVDMRQGATGAYITYQQSYSGLPIWNYDWVLVLDTNGTPTQAYGELVTHLEQDLPTVEHLSVHAQQSLSDAFIQKYYSDAERVFRNRESSQVIFLDANQKAHNALKLSFFTDLVNANSQPERPLVFIDVDTGAVIDQMDTLFHLIEVGGAGPSGNSKEPRRDFDSSLDGRDGNKPATFILTKDNNNRCHMDALNVETRTSANLKAPGSAPFNFDCTHSTRNDYQAINEAKSPLNDAHFNAQVTRRMYQAYLGEAPYLDSKIIQHVHYGNRYDNAFYEDGQLYYGDGDYIFYPMTSLDVVSHEIAHGYTANYGRGPERLLVSGQARAINEAFSDMSGEAAEFFLTGTNDWMSSQANYKLGDALRYLDTPTRDGRSVDQLDDFQEQNGEHYNAGIFNKAFHRLATTETPWNSQYAFTLFAIANQQCWLANTTFVQAADCVMQQAGVIATRLDNDTVLKPDGSYWTTSELQNQIRKAFAQVGIALITATDLESEFSVSSRFNRVEFTNTSRLNGFALNPGDWSYEWDFGDDSALSSELNPIHEFSTDGPHTVSLTVTEINGSRQDRFSLIVTTHSDYCAAFGSSFDKYFVQATRLHNRLTTSDSRGYSDFSANLIDLNQGQQLDYEIISGGHPDTLGKDKKYELWLDINDDGEFQYTERLMSHYSTDGKVSGVIQYIGELNKTYRVRLLVSSLNSDKLPCGTYNSAEIEDYSIRWSDSELNFVITTLVQENAVEFRNDTHDSRVTRWHWEFGDGTQSSEPSPYHPYARSGDYSVSLTAYDVDDAEVARWDSTVPVRNHTQATIVIDDISALTVTVSASMLRYPIGTQLLWHFDDGATANAESAVHSYAASGQYDISLTLTNADYPGGLTVIQQVSVGTTGLAKIKPAFSYQKEFRPDGSVTVNFTNTTVDPKNKSFGLWSVTWNFAEQGRIRSDGTGLNQTTSKTFLSPGEYPATLTIGFRQSNASGWSWVEQSVQQTLHLFPDPVDDYCLPVSNVTEEYIEEFSIHNQRFTNGQEGGLVNPGNPIVLYSSEQHNFVLTAGYLNPDGVKYAEHYHLWMDLNQDKLFGDGYWFQDKSERLATHWDFSYTEDGLHYGQGYVAGTISLPAHKLDQAVTRTRMRILQLYANGGDLEQLDPCSDYQYFGSYGEIEDYLVDLVKPYNLSVAVEQQGNEIAFTPLPIEHSEIATWQWQFGDGQSSNESNPVHQYSVPGRYQIALDVFSSEGYRLGNWQQWVVIPEPTVVRFDYTLSGKTIRVDGNPSQYPAGSTFDWDFGDDNSSTANELLVEHTYGDAGSFRVSLTISNALLPGGKSLSRDVSISKPTSRKGGSFNPLRMLWLLALLGCRRYYQVT</sequence>
<evidence type="ECO:0000256" key="2">
    <source>
        <dbReference type="ARBA" id="ARBA00022670"/>
    </source>
</evidence>
<keyword evidence="6" id="KW-0862">Zinc</keyword>
<dbReference type="Pfam" id="PF07504">
    <property type="entry name" value="FTP"/>
    <property type="match status" value="1"/>
</dbReference>
<dbReference type="KEGG" id="rfo:REIFOR_01121"/>
<dbReference type="Gene3D" id="2.60.40.10">
    <property type="entry name" value="Immunoglobulins"/>
    <property type="match status" value="5"/>
</dbReference>
<feature type="active site" description="Proton donor" evidence="9">
    <location>
        <position position="427"/>
    </location>
</feature>
<name>A0A2K8KN68_9GAMM</name>
<feature type="domain" description="PKD" evidence="11">
    <location>
        <begin position="554"/>
        <end position="598"/>
    </location>
</feature>
<dbReference type="Gene3D" id="1.10.390.10">
    <property type="entry name" value="Neutral Protease Domain 2"/>
    <property type="match status" value="1"/>
</dbReference>
<evidence type="ECO:0000256" key="7">
    <source>
        <dbReference type="ARBA" id="ARBA00023049"/>
    </source>
</evidence>
<dbReference type="InterPro" id="IPR045474">
    <property type="entry name" value="GEVED"/>
</dbReference>
<dbReference type="Pfam" id="PF01447">
    <property type="entry name" value="Peptidase_M4"/>
    <property type="match status" value="1"/>
</dbReference>
<dbReference type="InterPro" id="IPR023612">
    <property type="entry name" value="Peptidase_M4"/>
</dbReference>
<protein>
    <submittedName>
        <fullName evidence="12">Polysaccharide-binding protein metalloprotease III, M4 family, CBM44 (2x)</fullName>
    </submittedName>
</protein>
<dbReference type="CDD" id="cd00146">
    <property type="entry name" value="PKD"/>
    <property type="match status" value="5"/>
</dbReference>
<dbReference type="InterPro" id="IPR001570">
    <property type="entry name" value="Peptidase_M4_C_domain"/>
</dbReference>
<dbReference type="PANTHER" id="PTHR33794:SF1">
    <property type="entry name" value="BACILLOLYSIN"/>
    <property type="match status" value="1"/>
</dbReference>
<keyword evidence="4" id="KW-0732">Signal</keyword>
<dbReference type="GO" id="GO:0046872">
    <property type="term" value="F:metal ion binding"/>
    <property type="evidence" value="ECO:0007669"/>
    <property type="project" value="UniProtKB-KW"/>
</dbReference>